<comment type="subcellular location">
    <subcellularLocation>
        <location evidence="1">Cytoplasm</location>
    </subcellularLocation>
</comment>
<proteinExistence type="predicted"/>
<evidence type="ECO:0000256" key="2">
    <source>
        <dbReference type="ARBA" id="ARBA00022490"/>
    </source>
</evidence>
<name>A0A4Q0NPN2_9FLAO</name>
<dbReference type="InterPro" id="IPR002104">
    <property type="entry name" value="Integrase_catalytic"/>
</dbReference>
<evidence type="ECO:0000256" key="6">
    <source>
        <dbReference type="ARBA" id="ARBA00023125"/>
    </source>
</evidence>
<dbReference type="GO" id="GO:0005737">
    <property type="term" value="C:cytoplasm"/>
    <property type="evidence" value="ECO:0007669"/>
    <property type="project" value="UniProtKB-SubCell"/>
</dbReference>
<evidence type="ECO:0000256" key="4">
    <source>
        <dbReference type="ARBA" id="ARBA00022829"/>
    </source>
</evidence>
<dbReference type="InterPro" id="IPR050090">
    <property type="entry name" value="Tyrosine_recombinase_XerCD"/>
</dbReference>
<protein>
    <submittedName>
        <fullName evidence="12">Integrase/recombinase XerC</fullName>
    </submittedName>
</protein>
<keyword evidence="4" id="KW-0159">Chromosome partition</keyword>
<evidence type="ECO:0000259" key="11">
    <source>
        <dbReference type="PROSITE" id="PS51900"/>
    </source>
</evidence>
<accession>A0A4Q0NPN2</accession>
<dbReference type="AlphaFoldDB" id="A0A4Q0NPN2"/>
<dbReference type="Gene3D" id="1.10.443.10">
    <property type="entry name" value="Intergrase catalytic core"/>
    <property type="match status" value="1"/>
</dbReference>
<evidence type="ECO:0000256" key="9">
    <source>
        <dbReference type="PROSITE-ProRule" id="PRU01248"/>
    </source>
</evidence>
<dbReference type="PROSITE" id="PS51898">
    <property type="entry name" value="TYR_RECOMBINASE"/>
    <property type="match status" value="1"/>
</dbReference>
<reference evidence="12 13" key="1">
    <citation type="submission" date="2018-07" db="EMBL/GenBank/DDBJ databases">
        <title>Leeuwenhoekiella genomics.</title>
        <authorList>
            <person name="Tahon G."/>
            <person name="Willems A."/>
        </authorList>
    </citation>
    <scope>NUCLEOTIDE SEQUENCE [LARGE SCALE GENOMIC DNA]</scope>
    <source>
        <strain evidence="12 13">R-50232</strain>
    </source>
</reference>
<comment type="caution">
    <text evidence="12">The sequence shown here is derived from an EMBL/GenBank/DDBJ whole genome shotgun (WGS) entry which is preliminary data.</text>
</comment>
<dbReference type="PANTHER" id="PTHR30349:SF77">
    <property type="entry name" value="TYROSINE RECOMBINASE XERC"/>
    <property type="match status" value="1"/>
</dbReference>
<organism evidence="12 13">
    <name type="scientific">Leeuwenhoekiella aestuarii</name>
    <dbReference type="NCBI Taxonomy" id="2249426"/>
    <lineage>
        <taxon>Bacteria</taxon>
        <taxon>Pseudomonadati</taxon>
        <taxon>Bacteroidota</taxon>
        <taxon>Flavobacteriia</taxon>
        <taxon>Flavobacteriales</taxon>
        <taxon>Flavobacteriaceae</taxon>
        <taxon>Leeuwenhoekiella</taxon>
    </lineage>
</organism>
<dbReference type="Proteomes" id="UP000289821">
    <property type="component" value="Unassembled WGS sequence"/>
</dbReference>
<dbReference type="PANTHER" id="PTHR30349">
    <property type="entry name" value="PHAGE INTEGRASE-RELATED"/>
    <property type="match status" value="1"/>
</dbReference>
<evidence type="ECO:0000256" key="7">
    <source>
        <dbReference type="ARBA" id="ARBA00023172"/>
    </source>
</evidence>
<evidence type="ECO:0000256" key="1">
    <source>
        <dbReference type="ARBA" id="ARBA00004496"/>
    </source>
</evidence>
<evidence type="ECO:0000313" key="13">
    <source>
        <dbReference type="Proteomes" id="UP000289821"/>
    </source>
</evidence>
<keyword evidence="8" id="KW-0131">Cell cycle</keyword>
<feature type="domain" description="Tyr recombinase" evidence="10">
    <location>
        <begin position="105"/>
        <end position="288"/>
    </location>
</feature>
<dbReference type="GO" id="GO:0007059">
    <property type="term" value="P:chromosome segregation"/>
    <property type="evidence" value="ECO:0007669"/>
    <property type="project" value="UniProtKB-KW"/>
</dbReference>
<keyword evidence="5" id="KW-0229">DNA integration</keyword>
<dbReference type="InterPro" id="IPR004107">
    <property type="entry name" value="Integrase_SAM-like_N"/>
</dbReference>
<dbReference type="GO" id="GO:0003677">
    <property type="term" value="F:DNA binding"/>
    <property type="evidence" value="ECO:0007669"/>
    <property type="project" value="UniProtKB-UniRule"/>
</dbReference>
<evidence type="ECO:0000313" key="12">
    <source>
        <dbReference type="EMBL" id="RXG12250.1"/>
    </source>
</evidence>
<keyword evidence="6 9" id="KW-0238">DNA-binding</keyword>
<evidence type="ECO:0000259" key="10">
    <source>
        <dbReference type="PROSITE" id="PS51898"/>
    </source>
</evidence>
<sequence length="296" mass="33990">MQIKSFVDYLELEKKYSKHTLLAYANDLESFFSFLEGEFGVGLANEVEYTYVRSWIVTLSDSGLTHRSINRKIASLKAFFKFLQRTGGIKVDPLAKHKSLKIKKEIQVPFSNKEIDSVINNLANAQEFSESRDFLIVSLFYATGIRRSELIDLKTSDIDFNTHTIKVLGKRNKERIIPMISWLEDGIKRYQELLLNKGFDKNEENLLLTDKGAKLYETFVYRTINRYFSKVSQKTKTSPHVLRHTFATHLLNNGADLNAVKELLGHASLAATQVYTHTSMAELGRVYQKAHPRNSK</sequence>
<dbReference type="InterPro" id="IPR011010">
    <property type="entry name" value="DNA_brk_join_enz"/>
</dbReference>
<keyword evidence="3" id="KW-0132">Cell division</keyword>
<feature type="domain" description="Core-binding (CB)" evidence="11">
    <location>
        <begin position="1"/>
        <end position="84"/>
    </location>
</feature>
<dbReference type="OrthoDB" id="9801717at2"/>
<dbReference type="InterPro" id="IPR044068">
    <property type="entry name" value="CB"/>
</dbReference>
<evidence type="ECO:0000256" key="8">
    <source>
        <dbReference type="ARBA" id="ARBA00023306"/>
    </source>
</evidence>
<dbReference type="GO" id="GO:0006310">
    <property type="term" value="P:DNA recombination"/>
    <property type="evidence" value="ECO:0007669"/>
    <property type="project" value="UniProtKB-KW"/>
</dbReference>
<dbReference type="InterPro" id="IPR010998">
    <property type="entry name" value="Integrase_recombinase_N"/>
</dbReference>
<keyword evidence="2" id="KW-0963">Cytoplasm</keyword>
<dbReference type="Pfam" id="PF02899">
    <property type="entry name" value="Phage_int_SAM_1"/>
    <property type="match status" value="1"/>
</dbReference>
<evidence type="ECO:0000256" key="5">
    <source>
        <dbReference type="ARBA" id="ARBA00022908"/>
    </source>
</evidence>
<gene>
    <name evidence="12" type="ORF">DSM04_10720</name>
</gene>
<dbReference type="SUPFAM" id="SSF56349">
    <property type="entry name" value="DNA breaking-rejoining enzymes"/>
    <property type="match status" value="1"/>
</dbReference>
<dbReference type="Gene3D" id="1.10.150.130">
    <property type="match status" value="1"/>
</dbReference>
<dbReference type="GO" id="GO:0051301">
    <property type="term" value="P:cell division"/>
    <property type="evidence" value="ECO:0007669"/>
    <property type="project" value="UniProtKB-KW"/>
</dbReference>
<dbReference type="EMBL" id="QOVI01000007">
    <property type="protein sequence ID" value="RXG12250.1"/>
    <property type="molecule type" value="Genomic_DNA"/>
</dbReference>
<dbReference type="InterPro" id="IPR013762">
    <property type="entry name" value="Integrase-like_cat_sf"/>
</dbReference>
<dbReference type="RefSeq" id="WP_128762402.1">
    <property type="nucleotide sequence ID" value="NZ_QOVI01000007.1"/>
</dbReference>
<dbReference type="PROSITE" id="PS51900">
    <property type="entry name" value="CB"/>
    <property type="match status" value="1"/>
</dbReference>
<keyword evidence="7" id="KW-0233">DNA recombination</keyword>
<dbReference type="Pfam" id="PF00589">
    <property type="entry name" value="Phage_integrase"/>
    <property type="match status" value="1"/>
</dbReference>
<dbReference type="GO" id="GO:0015074">
    <property type="term" value="P:DNA integration"/>
    <property type="evidence" value="ECO:0007669"/>
    <property type="project" value="UniProtKB-KW"/>
</dbReference>
<keyword evidence="13" id="KW-1185">Reference proteome</keyword>
<evidence type="ECO:0000256" key="3">
    <source>
        <dbReference type="ARBA" id="ARBA00022618"/>
    </source>
</evidence>